<dbReference type="PRINTS" id="PR00986">
    <property type="entry name" value="TRNASYNTHVAL"/>
</dbReference>
<dbReference type="AlphaFoldDB" id="A0A0D2G0H5"/>
<comment type="subcellular location">
    <subcellularLocation>
        <location evidence="2">Cytoplasm</location>
    </subcellularLocation>
    <subcellularLocation>
        <location evidence="1">Mitochondrion</location>
    </subcellularLocation>
</comment>
<evidence type="ECO:0000259" key="16">
    <source>
        <dbReference type="Pfam" id="PF00133"/>
    </source>
</evidence>
<evidence type="ECO:0000256" key="7">
    <source>
        <dbReference type="ARBA" id="ARBA00022741"/>
    </source>
</evidence>
<dbReference type="InterPro" id="IPR002300">
    <property type="entry name" value="aa-tRNA-synth_Ia"/>
</dbReference>
<dbReference type="InterPro" id="IPR033705">
    <property type="entry name" value="Anticodon_Ia_Val"/>
</dbReference>
<dbReference type="InterPro" id="IPR009080">
    <property type="entry name" value="tRNAsynth_Ia_anticodon-bd"/>
</dbReference>
<protein>
    <recommendedName>
        <fullName evidence="12">Valine--tRNA ligase, mitochondrial</fullName>
        <ecNumber evidence="4">6.1.1.9</ecNumber>
    </recommendedName>
    <alternativeName>
        <fullName evidence="11">Valyl-tRNA synthetase</fullName>
    </alternativeName>
</protein>
<dbReference type="Pfam" id="PF00133">
    <property type="entry name" value="tRNA-synt_1"/>
    <property type="match status" value="1"/>
</dbReference>
<dbReference type="HAMAP" id="MF_02004">
    <property type="entry name" value="Val_tRNA_synth_type1"/>
    <property type="match status" value="1"/>
</dbReference>
<evidence type="ECO:0000313" key="18">
    <source>
        <dbReference type="EMBL" id="KIW65604.1"/>
    </source>
</evidence>
<evidence type="ECO:0000256" key="13">
    <source>
        <dbReference type="ARBA" id="ARBA00047552"/>
    </source>
</evidence>
<gene>
    <name evidence="18" type="ORF">PV04_07848</name>
</gene>
<evidence type="ECO:0000256" key="5">
    <source>
        <dbReference type="ARBA" id="ARBA00022490"/>
    </source>
</evidence>
<dbReference type="CDD" id="cd00817">
    <property type="entry name" value="ValRS_core"/>
    <property type="match status" value="1"/>
</dbReference>
<dbReference type="Gene3D" id="3.40.50.620">
    <property type="entry name" value="HUPs"/>
    <property type="match status" value="2"/>
</dbReference>
<keyword evidence="8 14" id="KW-0067">ATP-binding</keyword>
<dbReference type="Pfam" id="PF08264">
    <property type="entry name" value="Anticodon_1"/>
    <property type="match status" value="1"/>
</dbReference>
<evidence type="ECO:0000259" key="17">
    <source>
        <dbReference type="Pfam" id="PF08264"/>
    </source>
</evidence>
<evidence type="ECO:0000256" key="11">
    <source>
        <dbReference type="ARBA" id="ARBA00029936"/>
    </source>
</evidence>
<evidence type="ECO:0000256" key="8">
    <source>
        <dbReference type="ARBA" id="ARBA00022840"/>
    </source>
</evidence>
<keyword evidence="9 14" id="KW-0648">Protein biosynthesis</keyword>
<dbReference type="NCBIfam" id="NF004349">
    <property type="entry name" value="PRK05729.1"/>
    <property type="match status" value="1"/>
</dbReference>
<dbReference type="Gene3D" id="3.90.740.10">
    <property type="entry name" value="Valyl/Leucyl/Isoleucyl-tRNA synthetase, editing domain"/>
    <property type="match status" value="1"/>
</dbReference>
<dbReference type="PROSITE" id="PS00178">
    <property type="entry name" value="AA_TRNA_LIGASE_I"/>
    <property type="match status" value="1"/>
</dbReference>
<evidence type="ECO:0000256" key="3">
    <source>
        <dbReference type="ARBA" id="ARBA00005594"/>
    </source>
</evidence>
<feature type="compositionally biased region" description="Polar residues" evidence="15">
    <location>
        <begin position="1"/>
        <end position="12"/>
    </location>
</feature>
<dbReference type="FunFam" id="3.40.50.620:FF:000078">
    <property type="entry name" value="Valine--tRNA ligase, mitochondrial"/>
    <property type="match status" value="1"/>
</dbReference>
<evidence type="ECO:0000256" key="12">
    <source>
        <dbReference type="ARBA" id="ARBA00040837"/>
    </source>
</evidence>
<dbReference type="FunFam" id="1.10.730.10:FF:000009">
    <property type="entry name" value="Valine--tRNA ligase, mitochondrial"/>
    <property type="match status" value="1"/>
</dbReference>
<dbReference type="SUPFAM" id="SSF47323">
    <property type="entry name" value="Anticodon-binding domain of a subclass of class I aminoacyl-tRNA synthetases"/>
    <property type="match status" value="1"/>
</dbReference>
<dbReference type="EC" id="6.1.1.9" evidence="4"/>
<dbReference type="Proteomes" id="UP000054266">
    <property type="component" value="Unassembled WGS sequence"/>
</dbReference>
<feature type="compositionally biased region" description="Low complexity" evidence="15">
    <location>
        <begin position="95"/>
        <end position="106"/>
    </location>
</feature>
<evidence type="ECO:0000256" key="1">
    <source>
        <dbReference type="ARBA" id="ARBA00004173"/>
    </source>
</evidence>
<evidence type="ECO:0000256" key="2">
    <source>
        <dbReference type="ARBA" id="ARBA00004496"/>
    </source>
</evidence>
<dbReference type="GO" id="GO:0006438">
    <property type="term" value="P:valyl-tRNA aminoacylation"/>
    <property type="evidence" value="ECO:0007669"/>
    <property type="project" value="InterPro"/>
</dbReference>
<organism evidence="18 19">
    <name type="scientific">Phialophora macrospora</name>
    <dbReference type="NCBI Taxonomy" id="1851006"/>
    <lineage>
        <taxon>Eukaryota</taxon>
        <taxon>Fungi</taxon>
        <taxon>Dikarya</taxon>
        <taxon>Ascomycota</taxon>
        <taxon>Pezizomycotina</taxon>
        <taxon>Eurotiomycetes</taxon>
        <taxon>Chaetothyriomycetidae</taxon>
        <taxon>Chaetothyriales</taxon>
        <taxon>Herpotrichiellaceae</taxon>
        <taxon>Phialophora</taxon>
    </lineage>
</organism>
<dbReference type="GO" id="GO:0005524">
    <property type="term" value="F:ATP binding"/>
    <property type="evidence" value="ECO:0007669"/>
    <property type="project" value="UniProtKB-KW"/>
</dbReference>
<dbReference type="CDD" id="cd07962">
    <property type="entry name" value="Anticodon_Ia_Val"/>
    <property type="match status" value="1"/>
</dbReference>
<dbReference type="NCBIfam" id="TIGR00422">
    <property type="entry name" value="valS"/>
    <property type="match status" value="1"/>
</dbReference>
<feature type="compositionally biased region" description="Low complexity" evidence="15">
    <location>
        <begin position="26"/>
        <end position="41"/>
    </location>
</feature>
<dbReference type="GO" id="GO:0002161">
    <property type="term" value="F:aminoacyl-tRNA deacylase activity"/>
    <property type="evidence" value="ECO:0007669"/>
    <property type="project" value="InterPro"/>
</dbReference>
<dbReference type="GO" id="GO:0004832">
    <property type="term" value="F:valine-tRNA ligase activity"/>
    <property type="evidence" value="ECO:0007669"/>
    <property type="project" value="UniProtKB-EC"/>
</dbReference>
<feature type="compositionally biased region" description="Basic and acidic residues" evidence="15">
    <location>
        <begin position="1062"/>
        <end position="1079"/>
    </location>
</feature>
<evidence type="ECO:0000256" key="4">
    <source>
        <dbReference type="ARBA" id="ARBA00013169"/>
    </source>
</evidence>
<evidence type="ECO:0000256" key="6">
    <source>
        <dbReference type="ARBA" id="ARBA00022598"/>
    </source>
</evidence>
<sequence>MALNAASHNITGEPTGSPSGPPPPVSSDIASAAKGSAAKDAMGQNVPGKDLQNNDKGQTVMGEAGKEKTAKEIEKERKKAEKLAKFQEKQSKKQTAPATAPDASKAAAKKEKVKKAAAADAYQPREIENGRYEWWEGKGFFKPQFTKEGKIKPEGKFVIPIPPPNVTGSLHMGHALTNALQDTMIRHARMKGKTTAWVPGCDHAGIATQSVVERMVYKTEGKTRHQLGREGLLEKIWTWKDKYHGNITEQLKRLGGSMDWSREAFTMDDDRSYAVRKTFIDLFDEGIIYRADRLVNWCSALSTSLSNLEVDNKELKGRTKLKVPGYDKMIEFGVLTYFKYPIEKGDDSHKASTSPDRFKGYEFIEIATTRPETMLGDTAIAVHPEDKRYKHLVGKLAIHPFIPDRKILIIADEEVEMDFGTGAVKITPAHDPNDFTKGKKHNLEFINILNDDGTLNANAGPFAGQKRFDARYGVINALKELNLYTKQEDNAMVIPMCQRSKDVIEPVLKPQWWMKMADMAKAADEAVLDGRIKIKPESESKRFHFWMQNIQDWCISRQLWWGHRAPAYFVELEDKSSNEADSAFWVAAYDEGEARAKAEKKFPGQKFTLRWDEDVLDTWFSSGLWPFTTLGWPKETSDMRELYPTTMLETGWDILFFWVARMVMFGLKLTGDVPFTEVYCHSLIRDSEGRKMSKSLGNVIDPLDIIRGITLEGLHQTLYGGNLEASEIEKAKAYQKSAFPKGVEECGADALRFTLVNYTTGGGDIAFDVREIEAKRRFCNKIYQATNFALGRLGGDFIPDTTLTDNKPKSLAEKWILHRLNQATKVVNEALEDREFSVAAGTLYQYWFTQLCDTFIENSKYILTPEAPENERKSAQQTLYTALEGGLLLMHPIMPFITEALWQKLPRRKGDTTESIMIAKYPEFKQELDAPEEAAKYEFIMDISSGVRSLLAQYGFKEPGDVIIQTYSESAFKTASEEKTSIKSLGGKYAGEIEVLPPAADALPPAGCALQSINADAAVYLKIVGRIDVAEELKKREKSIEDAKARADKSKKIMSGVGWEKANPETKKKEQEKLEDAESEVKRLEEAIKDLERLKLEG</sequence>
<keyword evidence="6 14" id="KW-0436">Ligase</keyword>
<keyword evidence="19" id="KW-1185">Reference proteome</keyword>
<evidence type="ECO:0000256" key="10">
    <source>
        <dbReference type="ARBA" id="ARBA00023146"/>
    </source>
</evidence>
<keyword evidence="7 14" id="KW-0547">Nucleotide-binding</keyword>
<dbReference type="FunFam" id="3.90.740.10:FF:000005">
    <property type="entry name" value="Valine--tRNA ligase, mitochondrial"/>
    <property type="match status" value="1"/>
</dbReference>
<feature type="region of interest" description="Disordered" evidence="15">
    <location>
        <begin position="1"/>
        <end position="108"/>
    </location>
</feature>
<evidence type="ECO:0000256" key="9">
    <source>
        <dbReference type="ARBA" id="ARBA00022917"/>
    </source>
</evidence>
<evidence type="ECO:0000256" key="15">
    <source>
        <dbReference type="SAM" id="MobiDB-lite"/>
    </source>
</evidence>
<feature type="region of interest" description="Disordered" evidence="15">
    <location>
        <begin position="1055"/>
        <end position="1079"/>
    </location>
</feature>
<comment type="similarity">
    <text evidence="3 14">Belongs to the class-I aminoacyl-tRNA synthetase family.</text>
</comment>
<dbReference type="InterPro" id="IPR001412">
    <property type="entry name" value="aa-tRNA-synth_I_CS"/>
</dbReference>
<dbReference type="InterPro" id="IPR014729">
    <property type="entry name" value="Rossmann-like_a/b/a_fold"/>
</dbReference>
<dbReference type="PANTHER" id="PTHR11946:SF109">
    <property type="entry name" value="VALINE--TRNA LIGASE"/>
    <property type="match status" value="1"/>
</dbReference>
<dbReference type="HOGENOM" id="CLU_001493_0_1_1"/>
<reference evidence="18 19" key="1">
    <citation type="submission" date="2015-01" db="EMBL/GenBank/DDBJ databases">
        <title>The Genome Sequence of Capronia semiimmersa CBS27337.</title>
        <authorList>
            <consortium name="The Broad Institute Genomics Platform"/>
            <person name="Cuomo C."/>
            <person name="de Hoog S."/>
            <person name="Gorbushina A."/>
            <person name="Stielow B."/>
            <person name="Teixiera M."/>
            <person name="Abouelleil A."/>
            <person name="Chapman S.B."/>
            <person name="Priest M."/>
            <person name="Young S.K."/>
            <person name="Wortman J."/>
            <person name="Nusbaum C."/>
            <person name="Birren B."/>
        </authorList>
    </citation>
    <scope>NUCLEOTIDE SEQUENCE [LARGE SCALE GENOMIC DNA]</scope>
    <source>
        <strain evidence="18 19">CBS 27337</strain>
    </source>
</reference>
<dbReference type="InterPro" id="IPR009008">
    <property type="entry name" value="Val/Leu/Ile-tRNA-synth_edit"/>
</dbReference>
<dbReference type="SUPFAM" id="SSF50677">
    <property type="entry name" value="ValRS/IleRS/LeuRS editing domain"/>
    <property type="match status" value="1"/>
</dbReference>
<dbReference type="SUPFAM" id="SSF52374">
    <property type="entry name" value="Nucleotidylyl transferase"/>
    <property type="match status" value="1"/>
</dbReference>
<dbReference type="STRING" id="5601.A0A0D2G0H5"/>
<keyword evidence="10 14" id="KW-0030">Aminoacyl-tRNA synthetase</keyword>
<dbReference type="FunFam" id="3.40.50.620:FF:000020">
    <property type="entry name" value="Valine--tRNA ligase, mitochondrial"/>
    <property type="match status" value="1"/>
</dbReference>
<dbReference type="EMBL" id="KN846960">
    <property type="protein sequence ID" value="KIW65604.1"/>
    <property type="molecule type" value="Genomic_DNA"/>
</dbReference>
<dbReference type="Gene3D" id="1.10.730.10">
    <property type="entry name" value="Isoleucyl-tRNA Synthetase, Domain 1"/>
    <property type="match status" value="1"/>
</dbReference>
<feature type="compositionally biased region" description="Basic and acidic residues" evidence="15">
    <location>
        <begin position="64"/>
        <end position="91"/>
    </location>
</feature>
<dbReference type="GO" id="GO:0005829">
    <property type="term" value="C:cytosol"/>
    <property type="evidence" value="ECO:0007669"/>
    <property type="project" value="TreeGrafter"/>
</dbReference>
<dbReference type="GO" id="GO:0005739">
    <property type="term" value="C:mitochondrion"/>
    <property type="evidence" value="ECO:0007669"/>
    <property type="project" value="UniProtKB-SubCell"/>
</dbReference>
<evidence type="ECO:0000313" key="19">
    <source>
        <dbReference type="Proteomes" id="UP000054266"/>
    </source>
</evidence>
<evidence type="ECO:0000256" key="14">
    <source>
        <dbReference type="RuleBase" id="RU363035"/>
    </source>
</evidence>
<comment type="catalytic activity">
    <reaction evidence="13">
        <text>tRNA(Val) + L-valine + ATP = L-valyl-tRNA(Val) + AMP + diphosphate</text>
        <dbReference type="Rhea" id="RHEA:10704"/>
        <dbReference type="Rhea" id="RHEA-COMP:9672"/>
        <dbReference type="Rhea" id="RHEA-COMP:9708"/>
        <dbReference type="ChEBI" id="CHEBI:30616"/>
        <dbReference type="ChEBI" id="CHEBI:33019"/>
        <dbReference type="ChEBI" id="CHEBI:57762"/>
        <dbReference type="ChEBI" id="CHEBI:78442"/>
        <dbReference type="ChEBI" id="CHEBI:78537"/>
        <dbReference type="ChEBI" id="CHEBI:456215"/>
        <dbReference type="EC" id="6.1.1.9"/>
    </reaction>
</comment>
<dbReference type="InterPro" id="IPR013155">
    <property type="entry name" value="M/V/L/I-tRNA-synth_anticd-bd"/>
</dbReference>
<dbReference type="PANTHER" id="PTHR11946">
    <property type="entry name" value="VALYL-TRNA SYNTHETASES"/>
    <property type="match status" value="1"/>
</dbReference>
<feature type="domain" description="Aminoacyl-tRNA synthetase class Ia" evidence="16">
    <location>
        <begin position="131"/>
        <end position="768"/>
    </location>
</feature>
<proteinExistence type="inferred from homology"/>
<keyword evidence="5" id="KW-0963">Cytoplasm</keyword>
<name>A0A0D2G0H5_9EURO</name>
<accession>A0A0D2G0H5</accession>
<dbReference type="InterPro" id="IPR002303">
    <property type="entry name" value="Valyl-tRNA_ligase"/>
</dbReference>
<feature type="domain" description="Methionyl/Valyl/Leucyl/Isoleucyl-tRNA synthetase anticodon-binding" evidence="17">
    <location>
        <begin position="813"/>
        <end position="957"/>
    </location>
</feature>